<dbReference type="HOGENOM" id="CLU_021993_0_0_1"/>
<dbReference type="AlphaFoldDB" id="A0A086T4E7"/>
<dbReference type="GO" id="GO:0022857">
    <property type="term" value="F:transmembrane transporter activity"/>
    <property type="evidence" value="ECO:0007669"/>
    <property type="project" value="InterPro"/>
</dbReference>
<keyword evidence="4 8" id="KW-0812">Transmembrane</keyword>
<dbReference type="FunFam" id="1.20.1250.20:FF:000308">
    <property type="entry name" value="MFS efflux transporter"/>
    <property type="match status" value="1"/>
</dbReference>
<protein>
    <submittedName>
        <fullName evidence="10">Bypass of stop codon protein-like protein</fullName>
    </submittedName>
</protein>
<dbReference type="InterPro" id="IPR036259">
    <property type="entry name" value="MFS_trans_sf"/>
</dbReference>
<keyword evidence="6 8" id="KW-0472">Membrane</keyword>
<evidence type="ECO:0000256" key="6">
    <source>
        <dbReference type="ARBA" id="ARBA00023136"/>
    </source>
</evidence>
<dbReference type="STRING" id="857340.A0A086T4E7"/>
<feature type="domain" description="Major facilitator superfamily (MFS) profile" evidence="9">
    <location>
        <begin position="254"/>
        <end position="462"/>
    </location>
</feature>
<evidence type="ECO:0000256" key="2">
    <source>
        <dbReference type="ARBA" id="ARBA00008335"/>
    </source>
</evidence>
<dbReference type="OrthoDB" id="413079at2759"/>
<feature type="transmembrane region" description="Helical" evidence="8">
    <location>
        <begin position="415"/>
        <end position="434"/>
    </location>
</feature>
<organism evidence="10 11">
    <name type="scientific">Hapsidospora chrysogenum (strain ATCC 11550 / CBS 779.69 / DSM 880 / IAM 14645 / JCM 23072 / IMI 49137)</name>
    <name type="common">Acremonium chrysogenum</name>
    <dbReference type="NCBI Taxonomy" id="857340"/>
    <lineage>
        <taxon>Eukaryota</taxon>
        <taxon>Fungi</taxon>
        <taxon>Dikarya</taxon>
        <taxon>Ascomycota</taxon>
        <taxon>Pezizomycotina</taxon>
        <taxon>Sordariomycetes</taxon>
        <taxon>Hypocreomycetidae</taxon>
        <taxon>Hypocreales</taxon>
        <taxon>Bionectriaceae</taxon>
        <taxon>Hapsidospora</taxon>
    </lineage>
</organism>
<sequence length="462" mass="49655">MSISPGHQADRDAAVGRVVNEETALLSDGPPHTPGHEADPRDEQEAWNDPPVNAYRYATVHLTLFIMGMNDACVGIEPYYDISYATVSTLFVVPFAGYVTAALLNSWIHLTVGQRGIAFLGPFCRLIGYVPMALHPPTFVILPIAMLFTGFGNGINDSAWNAWVGNLRNTNELLGLIHGSYGIGGTIAPLIASVMVTKLYLPWYTYYYVMIGVSALELVMATASFWKATGAAYRQRHKFGEGREPISTWTVLSTPIPWIVAMFLFGYVGVEVCLGGWIPTFMIDVRHADGFVAGLVVTLFWGGLTVGRVVLGFVTGRIGEKLAIVMYLALSMILQIIYWVVPSIGASIVSVSLLGFFLGPLFPAAIVAMTKLLPADQHVISIGLAAAIGGGGAAIFPFAVGLLAEEHGVGVLQPFVLALLAAITLLWLLLPGGLKKGGMERARKEGIRVGDGFSRVFGWLKG</sequence>
<comment type="similarity">
    <text evidence="2">Belongs to the major facilitator superfamily.</text>
</comment>
<dbReference type="Gene3D" id="1.20.1250.20">
    <property type="entry name" value="MFS general substrate transporter like domains"/>
    <property type="match status" value="2"/>
</dbReference>
<evidence type="ECO:0000313" key="10">
    <source>
        <dbReference type="EMBL" id="KFH44229.1"/>
    </source>
</evidence>
<feature type="transmembrane region" description="Helical" evidence="8">
    <location>
        <begin position="290"/>
        <end position="310"/>
    </location>
</feature>
<dbReference type="EMBL" id="JPKY01000052">
    <property type="protein sequence ID" value="KFH44229.1"/>
    <property type="molecule type" value="Genomic_DNA"/>
</dbReference>
<evidence type="ECO:0000256" key="8">
    <source>
        <dbReference type="SAM" id="Phobius"/>
    </source>
</evidence>
<feature type="transmembrane region" description="Helical" evidence="8">
    <location>
        <begin position="246"/>
        <end position="270"/>
    </location>
</feature>
<evidence type="ECO:0000256" key="1">
    <source>
        <dbReference type="ARBA" id="ARBA00004127"/>
    </source>
</evidence>
<feature type="transmembrane region" description="Helical" evidence="8">
    <location>
        <begin position="206"/>
        <end position="226"/>
    </location>
</feature>
<comment type="caution">
    <text evidence="10">The sequence shown here is derived from an EMBL/GenBank/DDBJ whole genome shotgun (WGS) entry which is preliminary data.</text>
</comment>
<dbReference type="PANTHER" id="PTHR23514:SF3">
    <property type="entry name" value="BYPASS OF STOP CODON PROTEIN 6"/>
    <property type="match status" value="1"/>
</dbReference>
<dbReference type="PANTHER" id="PTHR23514">
    <property type="entry name" value="BYPASS OF STOP CODON PROTEIN 6"/>
    <property type="match status" value="1"/>
</dbReference>
<feature type="region of interest" description="Disordered" evidence="7">
    <location>
        <begin position="23"/>
        <end position="45"/>
    </location>
</feature>
<comment type="subcellular location">
    <subcellularLocation>
        <location evidence="1">Endomembrane system</location>
        <topology evidence="1">Multi-pass membrane protein</topology>
    </subcellularLocation>
</comment>
<feature type="compositionally biased region" description="Basic and acidic residues" evidence="7">
    <location>
        <begin position="34"/>
        <end position="44"/>
    </location>
</feature>
<keyword evidence="5 8" id="KW-1133">Transmembrane helix</keyword>
<reference evidence="11" key="1">
    <citation type="journal article" date="2014" name="Genome Announc.">
        <title>Genome sequence and annotation of Acremonium chrysogenum, producer of the beta-lactam antibiotic cephalosporin C.</title>
        <authorList>
            <person name="Terfehr D."/>
            <person name="Dahlmann T.A."/>
            <person name="Specht T."/>
            <person name="Zadra I."/>
            <person name="Kuernsteiner H."/>
            <person name="Kueck U."/>
        </authorList>
    </citation>
    <scope>NUCLEOTIDE SEQUENCE [LARGE SCALE GENOMIC DNA]</scope>
    <source>
        <strain evidence="11">ATCC 11550 / CBS 779.69 / DSM 880 / IAM 14645 / JCM 23072 / IMI 49137</strain>
    </source>
</reference>
<accession>A0A086T4E7</accession>
<evidence type="ECO:0000313" key="11">
    <source>
        <dbReference type="Proteomes" id="UP000029964"/>
    </source>
</evidence>
<evidence type="ECO:0000256" key="3">
    <source>
        <dbReference type="ARBA" id="ARBA00022448"/>
    </source>
</evidence>
<dbReference type="FunFam" id="1.20.1250.20:FF:000286">
    <property type="entry name" value="MFS efflux transporter"/>
    <property type="match status" value="1"/>
</dbReference>
<dbReference type="InterPro" id="IPR051788">
    <property type="entry name" value="MFS_Transporter"/>
</dbReference>
<feature type="transmembrane region" description="Helical" evidence="8">
    <location>
        <begin position="181"/>
        <end position="200"/>
    </location>
</feature>
<name>A0A086T4E7_HAPC1</name>
<dbReference type="InterPro" id="IPR020846">
    <property type="entry name" value="MFS_dom"/>
</dbReference>
<feature type="transmembrane region" description="Helical" evidence="8">
    <location>
        <begin position="379"/>
        <end position="403"/>
    </location>
</feature>
<gene>
    <name evidence="10" type="ORF">ACRE_049820</name>
</gene>
<feature type="transmembrane region" description="Helical" evidence="8">
    <location>
        <begin position="82"/>
        <end position="104"/>
    </location>
</feature>
<evidence type="ECO:0000256" key="7">
    <source>
        <dbReference type="SAM" id="MobiDB-lite"/>
    </source>
</evidence>
<dbReference type="PROSITE" id="PS50850">
    <property type="entry name" value="MFS"/>
    <property type="match status" value="1"/>
</dbReference>
<feature type="transmembrane region" description="Helical" evidence="8">
    <location>
        <begin position="347"/>
        <end position="367"/>
    </location>
</feature>
<dbReference type="GO" id="GO:0012505">
    <property type="term" value="C:endomembrane system"/>
    <property type="evidence" value="ECO:0007669"/>
    <property type="project" value="UniProtKB-SubCell"/>
</dbReference>
<dbReference type="Pfam" id="PF07690">
    <property type="entry name" value="MFS_1"/>
    <property type="match status" value="1"/>
</dbReference>
<evidence type="ECO:0000256" key="5">
    <source>
        <dbReference type="ARBA" id="ARBA00022989"/>
    </source>
</evidence>
<evidence type="ECO:0000259" key="9">
    <source>
        <dbReference type="PROSITE" id="PS50850"/>
    </source>
</evidence>
<dbReference type="Proteomes" id="UP000029964">
    <property type="component" value="Unassembled WGS sequence"/>
</dbReference>
<evidence type="ECO:0000256" key="4">
    <source>
        <dbReference type="ARBA" id="ARBA00022692"/>
    </source>
</evidence>
<dbReference type="SUPFAM" id="SSF103473">
    <property type="entry name" value="MFS general substrate transporter"/>
    <property type="match status" value="1"/>
</dbReference>
<keyword evidence="11" id="KW-1185">Reference proteome</keyword>
<feature type="transmembrane region" description="Helical" evidence="8">
    <location>
        <begin position="322"/>
        <end position="341"/>
    </location>
</feature>
<dbReference type="GO" id="GO:0016020">
    <property type="term" value="C:membrane"/>
    <property type="evidence" value="ECO:0007669"/>
    <property type="project" value="TreeGrafter"/>
</dbReference>
<dbReference type="InterPro" id="IPR011701">
    <property type="entry name" value="MFS"/>
</dbReference>
<proteinExistence type="inferred from homology"/>
<keyword evidence="3" id="KW-0813">Transport</keyword>